<evidence type="ECO:0000256" key="1">
    <source>
        <dbReference type="SAM" id="MobiDB-lite"/>
    </source>
</evidence>
<comment type="caution">
    <text evidence="3">The sequence shown here is derived from an EMBL/GenBank/DDBJ whole genome shotgun (WGS) entry which is preliminary data.</text>
</comment>
<dbReference type="EMBL" id="JBBPBK010000326">
    <property type="protein sequence ID" value="KAK9265746.1"/>
    <property type="molecule type" value="Genomic_DNA"/>
</dbReference>
<evidence type="ECO:0000256" key="2">
    <source>
        <dbReference type="SAM" id="SignalP"/>
    </source>
</evidence>
<name>A0AAP0N5K2_LIQFO</name>
<feature type="signal peptide" evidence="2">
    <location>
        <begin position="1"/>
        <end position="21"/>
    </location>
</feature>
<protein>
    <recommendedName>
        <fullName evidence="5">Secreted protein</fullName>
    </recommendedName>
</protein>
<evidence type="ECO:0000313" key="4">
    <source>
        <dbReference type="Proteomes" id="UP001415857"/>
    </source>
</evidence>
<evidence type="ECO:0008006" key="5">
    <source>
        <dbReference type="Google" id="ProtNLM"/>
    </source>
</evidence>
<organism evidence="3 4">
    <name type="scientific">Liquidambar formosana</name>
    <name type="common">Formosan gum</name>
    <dbReference type="NCBI Taxonomy" id="63359"/>
    <lineage>
        <taxon>Eukaryota</taxon>
        <taxon>Viridiplantae</taxon>
        <taxon>Streptophyta</taxon>
        <taxon>Embryophyta</taxon>
        <taxon>Tracheophyta</taxon>
        <taxon>Spermatophyta</taxon>
        <taxon>Magnoliopsida</taxon>
        <taxon>eudicotyledons</taxon>
        <taxon>Gunneridae</taxon>
        <taxon>Pentapetalae</taxon>
        <taxon>Saxifragales</taxon>
        <taxon>Altingiaceae</taxon>
        <taxon>Liquidambar</taxon>
    </lineage>
</organism>
<feature type="chain" id="PRO_5042831681" description="Secreted protein" evidence="2">
    <location>
        <begin position="22"/>
        <end position="130"/>
    </location>
</feature>
<dbReference type="AlphaFoldDB" id="A0AAP0N5K2"/>
<evidence type="ECO:0000313" key="3">
    <source>
        <dbReference type="EMBL" id="KAK9265746.1"/>
    </source>
</evidence>
<feature type="compositionally biased region" description="Acidic residues" evidence="1">
    <location>
        <begin position="41"/>
        <end position="52"/>
    </location>
</feature>
<sequence>MSATCNILNLPFWLNLSCCLAEEETEIGTIQRQRKRTIIEEPTEEEEEEEREREDFSICFSATATATATATASFDAQVFVVITCKIPQTYELGNYNDCRVSDVPSRPLASVRKLREGTSCRVDIERWMEF</sequence>
<accession>A0AAP0N5K2</accession>
<reference evidence="3 4" key="1">
    <citation type="journal article" date="2024" name="Plant J.">
        <title>Genome sequences and population genomics reveal climatic adaptation and genomic divergence between two closely related sweetgum species.</title>
        <authorList>
            <person name="Xu W.Q."/>
            <person name="Ren C.Q."/>
            <person name="Zhang X.Y."/>
            <person name="Comes H.P."/>
            <person name="Liu X.H."/>
            <person name="Li Y.G."/>
            <person name="Kettle C.J."/>
            <person name="Jalonen R."/>
            <person name="Gaisberger H."/>
            <person name="Ma Y.Z."/>
            <person name="Qiu Y.X."/>
        </authorList>
    </citation>
    <scope>NUCLEOTIDE SEQUENCE [LARGE SCALE GENOMIC DNA]</scope>
    <source>
        <strain evidence="3">Hangzhou</strain>
    </source>
</reference>
<proteinExistence type="predicted"/>
<keyword evidence="2" id="KW-0732">Signal</keyword>
<keyword evidence="4" id="KW-1185">Reference proteome</keyword>
<gene>
    <name evidence="3" type="ORF">L1049_027307</name>
</gene>
<feature type="region of interest" description="Disordered" evidence="1">
    <location>
        <begin position="31"/>
        <end position="54"/>
    </location>
</feature>
<dbReference type="Proteomes" id="UP001415857">
    <property type="component" value="Unassembled WGS sequence"/>
</dbReference>